<name>A0ABR3EQW5_9AGAR</name>
<organism evidence="1 2">
    <name type="scientific">Marasmius crinis-equi</name>
    <dbReference type="NCBI Taxonomy" id="585013"/>
    <lineage>
        <taxon>Eukaryota</taxon>
        <taxon>Fungi</taxon>
        <taxon>Dikarya</taxon>
        <taxon>Basidiomycota</taxon>
        <taxon>Agaricomycotina</taxon>
        <taxon>Agaricomycetes</taxon>
        <taxon>Agaricomycetidae</taxon>
        <taxon>Agaricales</taxon>
        <taxon>Marasmiineae</taxon>
        <taxon>Marasmiaceae</taxon>
        <taxon>Marasmius</taxon>
    </lineage>
</organism>
<evidence type="ECO:0008006" key="3">
    <source>
        <dbReference type="Google" id="ProtNLM"/>
    </source>
</evidence>
<dbReference type="Proteomes" id="UP001465976">
    <property type="component" value="Unassembled WGS sequence"/>
</dbReference>
<gene>
    <name evidence="1" type="ORF">V5O48_016765</name>
</gene>
<proteinExistence type="predicted"/>
<dbReference type="InterPro" id="IPR032675">
    <property type="entry name" value="LRR_dom_sf"/>
</dbReference>
<comment type="caution">
    <text evidence="1">The sequence shown here is derived from an EMBL/GenBank/DDBJ whole genome shotgun (WGS) entry which is preliminary data.</text>
</comment>
<protein>
    <recommendedName>
        <fullName evidence="3">F-box domain-containing protein</fullName>
    </recommendedName>
</protein>
<feature type="non-terminal residue" evidence="1">
    <location>
        <position position="512"/>
    </location>
</feature>
<dbReference type="SUPFAM" id="SSF52047">
    <property type="entry name" value="RNI-like"/>
    <property type="match status" value="1"/>
</dbReference>
<evidence type="ECO:0000313" key="1">
    <source>
        <dbReference type="EMBL" id="KAL0565265.1"/>
    </source>
</evidence>
<accession>A0ABR3EQW5</accession>
<keyword evidence="2" id="KW-1185">Reference proteome</keyword>
<sequence length="512" mass="57636">MITLDTLNRDILDQILLLLHDCSKHTIFSVLRVSRTLHDASIPFVYRVLKLDITPERQSGGGFLGQQGISMLLSRDRVDLFRAIRKLDIRSTSDAPGRDENKWAPTVELIRRITNLREVVLDCRESVPLCLLDTLHQYHASCRLDVLNWTRLSHDIKVGDIHEEALARSPCLRSLHAAFVTGGLFNYTESAFRRILALAPNIESAAMESEFFYGVYPVTDEELEEERRESAKFEVVCTTKKSLKEIRWSFVDQQTLLGWKESIDLSVLGSLDIGILCYDALLYLRDHSIFSALGHLSFTSPSHANSAISNTTSLQEISGIVMGFVCSLPSLQSLSVTNYATTIDLPTVLLHHGTTIRSLSLHQTEGGEERWAFSVTPAQIESLGTKAPNLESLEMDINRTPDGQDESEIYSALSRIPSLARVVLHYDLGFYLVETLPNNQELAQQTYPAADSEFGKKIWRAVQPPPSDQANSSGGCRLQNLILYMGEPNRESRGPEHREWVYYERTAKQKVT</sequence>
<reference evidence="1 2" key="1">
    <citation type="submission" date="2024-02" db="EMBL/GenBank/DDBJ databases">
        <title>A draft genome for the cacao thread blight pathogen Marasmius crinis-equi.</title>
        <authorList>
            <person name="Cohen S.P."/>
            <person name="Baruah I.K."/>
            <person name="Amoako-Attah I."/>
            <person name="Bukari Y."/>
            <person name="Meinhardt L.W."/>
            <person name="Bailey B.A."/>
        </authorList>
    </citation>
    <scope>NUCLEOTIDE SEQUENCE [LARGE SCALE GENOMIC DNA]</scope>
    <source>
        <strain evidence="1 2">GH-76</strain>
    </source>
</reference>
<dbReference type="Gene3D" id="3.80.10.10">
    <property type="entry name" value="Ribonuclease Inhibitor"/>
    <property type="match status" value="1"/>
</dbReference>
<dbReference type="EMBL" id="JBAHYK010002345">
    <property type="protein sequence ID" value="KAL0565265.1"/>
    <property type="molecule type" value="Genomic_DNA"/>
</dbReference>
<evidence type="ECO:0000313" key="2">
    <source>
        <dbReference type="Proteomes" id="UP001465976"/>
    </source>
</evidence>